<accession>A0A444ZN62</accession>
<name>A0A444ZN62_ARAHY</name>
<dbReference type="EMBL" id="SDMP01000014">
    <property type="protein sequence ID" value="RYR15651.1"/>
    <property type="molecule type" value="Genomic_DNA"/>
</dbReference>
<dbReference type="AlphaFoldDB" id="A0A444ZN62"/>
<dbReference type="GO" id="GO:0008270">
    <property type="term" value="F:zinc ion binding"/>
    <property type="evidence" value="ECO:0007669"/>
    <property type="project" value="UniProtKB-UniRule"/>
</dbReference>
<dbReference type="PANTHER" id="PTHR31669:SF283">
    <property type="entry name" value="PROTEIN FAR1-RELATED SEQUENCE"/>
    <property type="match status" value="1"/>
</dbReference>
<dbReference type="PANTHER" id="PTHR31669">
    <property type="entry name" value="PROTEIN FAR1-RELATED SEQUENCE 10-RELATED"/>
    <property type="match status" value="1"/>
</dbReference>
<reference evidence="4 5" key="1">
    <citation type="submission" date="2019-01" db="EMBL/GenBank/DDBJ databases">
        <title>Sequencing of cultivated peanut Arachis hypogaea provides insights into genome evolution and oil improvement.</title>
        <authorList>
            <person name="Chen X."/>
        </authorList>
    </citation>
    <scope>NUCLEOTIDE SEQUENCE [LARGE SCALE GENOMIC DNA]</scope>
    <source>
        <strain evidence="5">cv. Fuhuasheng</strain>
        <tissue evidence="4">Leaves</tissue>
    </source>
</reference>
<keyword evidence="2" id="KW-0539">Nucleus</keyword>
<evidence type="ECO:0000256" key="1">
    <source>
        <dbReference type="PROSITE-ProRule" id="PRU00325"/>
    </source>
</evidence>
<dbReference type="PROSITE" id="PS50966">
    <property type="entry name" value="ZF_SWIM"/>
    <property type="match status" value="1"/>
</dbReference>
<dbReference type="GO" id="GO:0005634">
    <property type="term" value="C:nucleus"/>
    <property type="evidence" value="ECO:0007669"/>
    <property type="project" value="UniProtKB-SubCell"/>
</dbReference>
<feature type="domain" description="SWIM-type" evidence="3">
    <location>
        <begin position="234"/>
        <end position="270"/>
    </location>
</feature>
<organism evidence="4 5">
    <name type="scientific">Arachis hypogaea</name>
    <name type="common">Peanut</name>
    <dbReference type="NCBI Taxonomy" id="3818"/>
    <lineage>
        <taxon>Eukaryota</taxon>
        <taxon>Viridiplantae</taxon>
        <taxon>Streptophyta</taxon>
        <taxon>Embryophyta</taxon>
        <taxon>Tracheophyta</taxon>
        <taxon>Spermatophyta</taxon>
        <taxon>Magnoliopsida</taxon>
        <taxon>eudicotyledons</taxon>
        <taxon>Gunneridae</taxon>
        <taxon>Pentapetalae</taxon>
        <taxon>rosids</taxon>
        <taxon>fabids</taxon>
        <taxon>Fabales</taxon>
        <taxon>Fabaceae</taxon>
        <taxon>Papilionoideae</taxon>
        <taxon>50 kb inversion clade</taxon>
        <taxon>dalbergioids sensu lato</taxon>
        <taxon>Dalbergieae</taxon>
        <taxon>Pterocarpus clade</taxon>
        <taxon>Arachis</taxon>
    </lineage>
</organism>
<comment type="caution">
    <text evidence="4">The sequence shown here is derived from an EMBL/GenBank/DDBJ whole genome shotgun (WGS) entry which is preliminary data.</text>
</comment>
<keyword evidence="2" id="KW-0479">Metal-binding</keyword>
<evidence type="ECO:0000313" key="4">
    <source>
        <dbReference type="EMBL" id="RYR15651.1"/>
    </source>
</evidence>
<evidence type="ECO:0000256" key="2">
    <source>
        <dbReference type="RuleBase" id="RU367018"/>
    </source>
</evidence>
<protein>
    <recommendedName>
        <fullName evidence="2">Protein FAR1-RELATED SEQUENCE</fullName>
    </recommendedName>
</protein>
<dbReference type="InterPro" id="IPR007527">
    <property type="entry name" value="Znf_SWIM"/>
</dbReference>
<comment type="subcellular location">
    <subcellularLocation>
        <location evidence="2">Nucleus</location>
    </subcellularLocation>
</comment>
<sequence length="433" mass="49301">MECNFGELLCRVPSSVGNDNSSNPHDNVPNYFVVEGEQSNKAMQLSDVTEVGSEEMDLDYEFWTLPDHGCLREDEILRVGMRFAQLQLAQEFYVNYAKKVGFATKIKTTCDKMTKEPINQAIHRNRDGFCGTRVKALTRKNTFSAAGCKARLYVKFDREKTSLVQFVYEYDNVLGIKEQRELEDDATDSRGNVQTEFVKKADCRVFVVTEEGDSVCMKMEEEKLVNDTTICVAYDVYFDRSTQEVPCECNLFESSGMLCYHCFAVFHSYKVYKVSTCYVLPRWSKNIRHKHTYVKSSHDVSRSDESHTAFRRLCAHFFNIAQEFICDGDETVLLHAALEETRAKLTEHRAKKLSKSVADTHASIGSQSSSVVGLGDIQGLSKVTTNGWPKSKRLGITLEKSFKRSARRKNKNVAPVVHSEASGYRVRCSRWPE</sequence>
<gene>
    <name evidence="4" type="ORF">Ahy_B04g072544</name>
</gene>
<dbReference type="Pfam" id="PF03101">
    <property type="entry name" value="FAR1"/>
    <property type="match status" value="1"/>
</dbReference>
<evidence type="ECO:0000313" key="5">
    <source>
        <dbReference type="Proteomes" id="UP000289738"/>
    </source>
</evidence>
<evidence type="ECO:0000259" key="3">
    <source>
        <dbReference type="PROSITE" id="PS50966"/>
    </source>
</evidence>
<proteinExistence type="inferred from homology"/>
<dbReference type="InterPro" id="IPR031052">
    <property type="entry name" value="FHY3/FAR1"/>
</dbReference>
<comment type="function">
    <text evidence="2">Putative transcription activator involved in regulating light control of development.</text>
</comment>
<keyword evidence="1 2" id="KW-0863">Zinc-finger</keyword>
<keyword evidence="2" id="KW-0862">Zinc</keyword>
<keyword evidence="5" id="KW-1185">Reference proteome</keyword>
<dbReference type="GO" id="GO:0006355">
    <property type="term" value="P:regulation of DNA-templated transcription"/>
    <property type="evidence" value="ECO:0007669"/>
    <property type="project" value="UniProtKB-UniRule"/>
</dbReference>
<comment type="similarity">
    <text evidence="2">Belongs to the FHY3/FAR1 family.</text>
</comment>
<dbReference type="Proteomes" id="UP000289738">
    <property type="component" value="Chromosome B04"/>
</dbReference>
<dbReference type="InterPro" id="IPR004330">
    <property type="entry name" value="FAR1_DNA_bnd_dom"/>
</dbReference>